<dbReference type="KEGG" id="tmb:Thimo_3569"/>
<organism evidence="1 2">
    <name type="scientific">Thioflavicoccus mobilis 8321</name>
    <dbReference type="NCBI Taxonomy" id="765912"/>
    <lineage>
        <taxon>Bacteria</taxon>
        <taxon>Pseudomonadati</taxon>
        <taxon>Pseudomonadota</taxon>
        <taxon>Gammaproteobacteria</taxon>
        <taxon>Chromatiales</taxon>
        <taxon>Chromatiaceae</taxon>
        <taxon>Thioflavicoccus</taxon>
    </lineage>
</organism>
<proteinExistence type="predicted"/>
<dbReference type="Pfam" id="PF14907">
    <property type="entry name" value="NTP_transf_5"/>
    <property type="match status" value="1"/>
</dbReference>
<dbReference type="Proteomes" id="UP000010816">
    <property type="component" value="Chromosome"/>
</dbReference>
<dbReference type="PATRIC" id="fig|765912.4.peg.3496"/>
<dbReference type="RefSeq" id="WP_015282351.1">
    <property type="nucleotide sequence ID" value="NC_019940.1"/>
</dbReference>
<protein>
    <recommendedName>
        <fullName evidence="3">Nucleotidyltransferase family protein</fullName>
    </recommendedName>
</protein>
<dbReference type="Gene3D" id="3.30.460.40">
    <property type="match status" value="1"/>
</dbReference>
<dbReference type="eggNOG" id="COG1216">
    <property type="taxonomic scope" value="Bacteria"/>
</dbReference>
<dbReference type="InterPro" id="IPR039498">
    <property type="entry name" value="NTP_transf_5"/>
</dbReference>
<name>L0H1W0_9GAMM</name>
<evidence type="ECO:0008006" key="3">
    <source>
        <dbReference type="Google" id="ProtNLM"/>
    </source>
</evidence>
<gene>
    <name evidence="1" type="ORF">Thimo_3569</name>
</gene>
<accession>L0H1W0</accession>
<sequence length="421" mass="47470">MTPEHSISLTPPQAGLLECLHVDAERPCAQTLAALEPDDWTTLERLAKASRVSYQVRRRLERADLKPLAPGDVMDRLQGTVQAQTARYLRRRATLAELLRACNAQALPVMVLKGAHLAELVYDSPAAREMSDVDLLFKPDDLPRATRLFKQLCYAIPHDAQDLHELAPALKEYTLRHPRWGVSVDVHWSTTGDESLADELDQLLWRRAERLDIAGTQARAMSREDLLLHLCYHASHQHHFAHVGLRPLADLAALCRLDPPLDWDAIAHRAEQWGWRRGTGLSLALAKHCLGAAVPSEVLDRLTPQGTNADVPYVAAIEAMLTESSNEHSAPGTLHRIWSAPTLARRVSVALERLLPPTSQLIVEFGLSDRQQLPPRAWLYLRRIGRLIPRYGRRALEIARGDPRRLAELQRRQQLETWLKP</sequence>
<keyword evidence="2" id="KW-1185">Reference proteome</keyword>
<dbReference type="HOGENOM" id="CLU_036186_0_0_6"/>
<dbReference type="OrthoDB" id="5429982at2"/>
<dbReference type="EMBL" id="CP003051">
    <property type="protein sequence ID" value="AGA92226.1"/>
    <property type="molecule type" value="Genomic_DNA"/>
</dbReference>
<dbReference type="STRING" id="765912.Thimo_3569"/>
<evidence type="ECO:0000313" key="1">
    <source>
        <dbReference type="EMBL" id="AGA92226.1"/>
    </source>
</evidence>
<reference evidence="1 2" key="1">
    <citation type="submission" date="2011-09" db="EMBL/GenBank/DDBJ databases">
        <title>Complete sequence of chromosome of Thioflavicoccus mobilis 8321.</title>
        <authorList>
            <consortium name="US DOE Joint Genome Institute"/>
            <person name="Lucas S."/>
            <person name="Han J."/>
            <person name="Lapidus A."/>
            <person name="Cheng J.-F."/>
            <person name="Goodwin L."/>
            <person name="Pitluck S."/>
            <person name="Peters L."/>
            <person name="Ovchinnikova G."/>
            <person name="Lu M."/>
            <person name="Detter J.C."/>
            <person name="Han C."/>
            <person name="Tapia R."/>
            <person name="Land M."/>
            <person name="Hauser L."/>
            <person name="Kyrpides N."/>
            <person name="Ivanova N."/>
            <person name="Pagani I."/>
            <person name="Vogl K."/>
            <person name="Liu Z."/>
            <person name="Imhoff J."/>
            <person name="Thiel V."/>
            <person name="Frigaard N.-U."/>
            <person name="Bryant D."/>
            <person name="Woyke T."/>
        </authorList>
    </citation>
    <scope>NUCLEOTIDE SEQUENCE [LARGE SCALE GENOMIC DNA]</scope>
    <source>
        <strain evidence="1 2">8321</strain>
    </source>
</reference>
<dbReference type="AlphaFoldDB" id="L0H1W0"/>
<evidence type="ECO:0000313" key="2">
    <source>
        <dbReference type="Proteomes" id="UP000010816"/>
    </source>
</evidence>